<dbReference type="CDD" id="cd02037">
    <property type="entry name" value="Mrp_NBP35"/>
    <property type="match status" value="1"/>
</dbReference>
<dbReference type="SUPFAM" id="SSF52540">
    <property type="entry name" value="P-loop containing nucleoside triphosphate hydrolases"/>
    <property type="match status" value="1"/>
</dbReference>
<dbReference type="GO" id="GO:0032981">
    <property type="term" value="P:mitochondrial respiratory chain complex I assembly"/>
    <property type="evidence" value="ECO:0007669"/>
    <property type="project" value="TreeGrafter"/>
</dbReference>
<keyword evidence="5" id="KW-0408">Iron</keyword>
<dbReference type="Pfam" id="PF10609">
    <property type="entry name" value="ParA"/>
    <property type="match status" value="2"/>
</dbReference>
<comment type="similarity">
    <text evidence="7">Belongs to the Mrp/NBP35 ATP-binding proteins family.</text>
</comment>
<dbReference type="InterPro" id="IPR044304">
    <property type="entry name" value="NUBPL-like"/>
</dbReference>
<organism evidence="8 9">
    <name type="scientific">Paramuricea clavata</name>
    <name type="common">Red gorgonian</name>
    <name type="synonym">Violescent sea-whip</name>
    <dbReference type="NCBI Taxonomy" id="317549"/>
    <lineage>
        <taxon>Eukaryota</taxon>
        <taxon>Metazoa</taxon>
        <taxon>Cnidaria</taxon>
        <taxon>Anthozoa</taxon>
        <taxon>Octocorallia</taxon>
        <taxon>Malacalcyonacea</taxon>
        <taxon>Plexauridae</taxon>
        <taxon>Paramuricea</taxon>
    </lineage>
</organism>
<keyword evidence="2" id="KW-0479">Metal-binding</keyword>
<evidence type="ECO:0000256" key="2">
    <source>
        <dbReference type="ARBA" id="ARBA00022723"/>
    </source>
</evidence>
<evidence type="ECO:0000313" key="9">
    <source>
        <dbReference type="Proteomes" id="UP001152795"/>
    </source>
</evidence>
<accession>A0A6S7HJ78</accession>
<evidence type="ECO:0000256" key="7">
    <source>
        <dbReference type="ARBA" id="ARBA00024036"/>
    </source>
</evidence>
<reference evidence="8" key="1">
    <citation type="submission" date="2020-04" db="EMBL/GenBank/DDBJ databases">
        <authorList>
            <person name="Alioto T."/>
            <person name="Alioto T."/>
            <person name="Gomez Garrido J."/>
        </authorList>
    </citation>
    <scope>NUCLEOTIDE SEQUENCE</scope>
    <source>
        <strain evidence="8">A484AB</strain>
    </source>
</reference>
<sequence>MCLQGLRGSEGHSQPQMKTREERMFRGLPKRKPIEGVKDIVVVASGKGGVGKSTCAVNLALGLAAINKSKSVGLLDADIYGPSIPKMMNLSGNPELNQDNKMEPLKNYGISCMSMGFLVDEKSPIVWRGLMVMSALEKLLRQVLGVIENMSHYVCPKCNHKEFIFGENGGKTIAEDMNLEVLGIIVGGKTIAEDMNLEVLGNIPLHISIRETSDTGTPVTVCRPSSPEAMVYKRIAAKIASKLRW</sequence>
<evidence type="ECO:0000313" key="8">
    <source>
        <dbReference type="EMBL" id="CAB4003383.1"/>
    </source>
</evidence>
<keyword evidence="3" id="KW-0547">Nucleotide-binding</keyword>
<dbReference type="AlphaFoldDB" id="A0A6S7HJ78"/>
<evidence type="ECO:0000256" key="3">
    <source>
        <dbReference type="ARBA" id="ARBA00022741"/>
    </source>
</evidence>
<dbReference type="PANTHER" id="PTHR42961">
    <property type="entry name" value="IRON-SULFUR PROTEIN NUBPL"/>
    <property type="match status" value="1"/>
</dbReference>
<dbReference type="InterPro" id="IPR019591">
    <property type="entry name" value="Mrp/NBP35_ATP-bd"/>
</dbReference>
<dbReference type="GO" id="GO:0005739">
    <property type="term" value="C:mitochondrion"/>
    <property type="evidence" value="ECO:0007669"/>
    <property type="project" value="TreeGrafter"/>
</dbReference>
<dbReference type="GO" id="GO:0051539">
    <property type="term" value="F:4 iron, 4 sulfur cluster binding"/>
    <property type="evidence" value="ECO:0007669"/>
    <property type="project" value="UniProtKB-KW"/>
</dbReference>
<dbReference type="GO" id="GO:0046872">
    <property type="term" value="F:metal ion binding"/>
    <property type="evidence" value="ECO:0007669"/>
    <property type="project" value="UniProtKB-KW"/>
</dbReference>
<evidence type="ECO:0000256" key="5">
    <source>
        <dbReference type="ARBA" id="ARBA00023004"/>
    </source>
</evidence>
<dbReference type="GO" id="GO:0005524">
    <property type="term" value="F:ATP binding"/>
    <property type="evidence" value="ECO:0007669"/>
    <property type="project" value="UniProtKB-KW"/>
</dbReference>
<name>A0A6S7HJ78_PARCT</name>
<dbReference type="GO" id="GO:0016226">
    <property type="term" value="P:iron-sulfur cluster assembly"/>
    <property type="evidence" value="ECO:0007669"/>
    <property type="project" value="InterPro"/>
</dbReference>
<keyword evidence="6" id="KW-0411">Iron-sulfur</keyword>
<dbReference type="InterPro" id="IPR033756">
    <property type="entry name" value="YlxH/NBP35"/>
</dbReference>
<comment type="caution">
    <text evidence="8">The sequence shown here is derived from an EMBL/GenBank/DDBJ whole genome shotgun (WGS) entry which is preliminary data.</text>
</comment>
<dbReference type="GO" id="GO:0140663">
    <property type="term" value="F:ATP-dependent FeS chaperone activity"/>
    <property type="evidence" value="ECO:0007669"/>
    <property type="project" value="InterPro"/>
</dbReference>
<evidence type="ECO:0000256" key="4">
    <source>
        <dbReference type="ARBA" id="ARBA00022840"/>
    </source>
</evidence>
<dbReference type="PANTHER" id="PTHR42961:SF2">
    <property type="entry name" value="IRON-SULFUR PROTEIN NUBPL"/>
    <property type="match status" value="1"/>
</dbReference>
<keyword evidence="9" id="KW-1185">Reference proteome</keyword>
<dbReference type="InterPro" id="IPR027417">
    <property type="entry name" value="P-loop_NTPase"/>
</dbReference>
<dbReference type="OrthoDB" id="1741334at2759"/>
<gene>
    <name evidence="8" type="ORF">PACLA_8A061421</name>
</gene>
<protein>
    <submittedName>
        <fullName evidence="8">Uncharacterized protein</fullName>
    </submittedName>
</protein>
<keyword evidence="4" id="KW-0067">ATP-binding</keyword>
<proteinExistence type="inferred from homology"/>
<dbReference type="Gene3D" id="3.40.50.300">
    <property type="entry name" value="P-loop containing nucleotide triphosphate hydrolases"/>
    <property type="match status" value="2"/>
</dbReference>
<evidence type="ECO:0000256" key="6">
    <source>
        <dbReference type="ARBA" id="ARBA00023014"/>
    </source>
</evidence>
<dbReference type="EMBL" id="CACRXK020004615">
    <property type="protein sequence ID" value="CAB4003383.1"/>
    <property type="molecule type" value="Genomic_DNA"/>
</dbReference>
<keyword evidence="1" id="KW-0004">4Fe-4S</keyword>
<evidence type="ECO:0000256" key="1">
    <source>
        <dbReference type="ARBA" id="ARBA00022485"/>
    </source>
</evidence>
<dbReference type="Proteomes" id="UP001152795">
    <property type="component" value="Unassembled WGS sequence"/>
</dbReference>